<dbReference type="AlphaFoldDB" id="A0A438M6S4"/>
<proteinExistence type="predicted"/>
<organism evidence="1 2">
    <name type="scientific">Nonomuraea polychroma</name>
    <dbReference type="NCBI Taxonomy" id="46176"/>
    <lineage>
        <taxon>Bacteria</taxon>
        <taxon>Bacillati</taxon>
        <taxon>Actinomycetota</taxon>
        <taxon>Actinomycetes</taxon>
        <taxon>Streptosporangiales</taxon>
        <taxon>Streptosporangiaceae</taxon>
        <taxon>Nonomuraea</taxon>
    </lineage>
</organism>
<protein>
    <submittedName>
        <fullName evidence="1">Uncharacterized protein</fullName>
    </submittedName>
</protein>
<dbReference type="EMBL" id="SAUN01000001">
    <property type="protein sequence ID" value="RVX41413.1"/>
    <property type="molecule type" value="Genomic_DNA"/>
</dbReference>
<name>A0A438M6S4_9ACTN</name>
<evidence type="ECO:0000313" key="2">
    <source>
        <dbReference type="Proteomes" id="UP000284824"/>
    </source>
</evidence>
<evidence type="ECO:0000313" key="1">
    <source>
        <dbReference type="EMBL" id="RVX41413.1"/>
    </source>
</evidence>
<sequence length="121" mass="13382">MALLDTVEDPTRAGKALGICGPNSIAPSPVPSHVRGRALNLHHAATDIYLWQLWRRDRGLSRQEVERVMCDLLIPVDLRKEETTSAPVGMDQTRELHGNILIFASPRRSHVPSQPASTSAR</sequence>
<keyword evidence="2" id="KW-1185">Reference proteome</keyword>
<dbReference type="Proteomes" id="UP000284824">
    <property type="component" value="Unassembled WGS sequence"/>
</dbReference>
<accession>A0A438M6S4</accession>
<gene>
    <name evidence="1" type="ORF">EDD27_3944</name>
</gene>
<reference evidence="1 2" key="1">
    <citation type="submission" date="2019-01" db="EMBL/GenBank/DDBJ databases">
        <title>Sequencing the genomes of 1000 actinobacteria strains.</title>
        <authorList>
            <person name="Klenk H.-P."/>
        </authorList>
    </citation>
    <scope>NUCLEOTIDE SEQUENCE [LARGE SCALE GENOMIC DNA]</scope>
    <source>
        <strain evidence="1 2">DSM 43925</strain>
    </source>
</reference>
<comment type="caution">
    <text evidence="1">The sequence shown here is derived from an EMBL/GenBank/DDBJ whole genome shotgun (WGS) entry which is preliminary data.</text>
</comment>